<name>A0A821P116_9NEOP</name>
<organism evidence="2 3">
    <name type="scientific">Pieris macdunnoughi</name>
    <dbReference type="NCBI Taxonomy" id="345717"/>
    <lineage>
        <taxon>Eukaryota</taxon>
        <taxon>Metazoa</taxon>
        <taxon>Ecdysozoa</taxon>
        <taxon>Arthropoda</taxon>
        <taxon>Hexapoda</taxon>
        <taxon>Insecta</taxon>
        <taxon>Pterygota</taxon>
        <taxon>Neoptera</taxon>
        <taxon>Endopterygota</taxon>
        <taxon>Lepidoptera</taxon>
        <taxon>Glossata</taxon>
        <taxon>Ditrysia</taxon>
        <taxon>Papilionoidea</taxon>
        <taxon>Pieridae</taxon>
        <taxon>Pierinae</taxon>
        <taxon>Pieris</taxon>
    </lineage>
</organism>
<dbReference type="AlphaFoldDB" id="A0A821P116"/>
<comment type="caution">
    <text evidence="2">The sequence shown here is derived from an EMBL/GenBank/DDBJ whole genome shotgun (WGS) entry which is preliminary data.</text>
</comment>
<reference evidence="2" key="1">
    <citation type="submission" date="2021-02" db="EMBL/GenBank/DDBJ databases">
        <authorList>
            <person name="Steward A R."/>
        </authorList>
    </citation>
    <scope>NUCLEOTIDE SEQUENCE</scope>
</reference>
<protein>
    <submittedName>
        <fullName evidence="2">Uncharacterized protein</fullName>
    </submittedName>
</protein>
<sequence length="403" mass="46120">MSCSYVECGDYQVTPVLMAPCDSMPCCDGPALCYPCLPRCPKGQIVYCCERKPSRPPKDESCCQSNKPKSNDRQRDRERDCSPNHCCPPCKHPTCNPVKTKYVIPCYRYEDGRIEQYMPTRHGRLPASAYRRNGMQDQMHGYRGAIRYLCAGGHDSYKPCVYTAVEPIRKVFPRITQEILPVNPMPSSALKRNGLQDQKFIESGGIAYIRKCWRNAQWSDYPFAFAVKPAKKLPVQKLPVSAFKRNGMQDQEHSKLLGTTNFLKRCPRDVMFECDVCTQPVKVNDPVKVPELQKSELCCRVFKKKPIEVNQPTVLTRRACEVAVGCRPRRKPFCAHSYCADEEQEVHRYVSEDERGNCCYHFEKKKNGSGLNYCQSCHSCPHYADCVPAKAMEPPKNCYYYCC</sequence>
<dbReference type="Proteomes" id="UP000663880">
    <property type="component" value="Unassembled WGS sequence"/>
</dbReference>
<evidence type="ECO:0000313" key="2">
    <source>
        <dbReference type="EMBL" id="CAF4794683.1"/>
    </source>
</evidence>
<evidence type="ECO:0000313" key="3">
    <source>
        <dbReference type="Proteomes" id="UP000663880"/>
    </source>
</evidence>
<dbReference type="EMBL" id="CAJOBZ010000005">
    <property type="protein sequence ID" value="CAF4794683.1"/>
    <property type="molecule type" value="Genomic_DNA"/>
</dbReference>
<evidence type="ECO:0000256" key="1">
    <source>
        <dbReference type="SAM" id="MobiDB-lite"/>
    </source>
</evidence>
<dbReference type="OrthoDB" id="7201621at2759"/>
<feature type="region of interest" description="Disordered" evidence="1">
    <location>
        <begin position="53"/>
        <end position="82"/>
    </location>
</feature>
<keyword evidence="3" id="KW-1185">Reference proteome</keyword>
<feature type="compositionally biased region" description="Basic and acidic residues" evidence="1">
    <location>
        <begin position="69"/>
        <end position="82"/>
    </location>
</feature>
<gene>
    <name evidence="2" type="ORF">PMACD_LOCUS3085</name>
</gene>
<proteinExistence type="predicted"/>
<accession>A0A821P116</accession>